<dbReference type="RefSeq" id="WP_074751995.1">
    <property type="nucleotide sequence ID" value="NZ_CAXVJC010000001.1"/>
</dbReference>
<gene>
    <name evidence="1" type="ORF">SAMN05216438_1228</name>
</gene>
<dbReference type="Proteomes" id="UP000181969">
    <property type="component" value="Unassembled WGS sequence"/>
</dbReference>
<accession>A0A1I4IY88</accession>
<dbReference type="SUPFAM" id="SSF159121">
    <property type="entry name" value="BC4932-like"/>
    <property type="match status" value="1"/>
</dbReference>
<dbReference type="InterPro" id="IPR006542">
    <property type="entry name" value="DUF1093"/>
</dbReference>
<dbReference type="EMBL" id="FOTJ01000022">
    <property type="protein sequence ID" value="SFL58821.1"/>
    <property type="molecule type" value="Genomic_DNA"/>
</dbReference>
<evidence type="ECO:0008006" key="3">
    <source>
        <dbReference type="Google" id="ProtNLM"/>
    </source>
</evidence>
<name>A0A1I4IY88_9LACT</name>
<dbReference type="InterPro" id="IPR036166">
    <property type="entry name" value="YxeA-like_sf"/>
</dbReference>
<dbReference type="OrthoDB" id="2243698at2"/>
<sequence length="117" mass="14094">MKKIILLYSAVLLVLGASGYSWYMSKYKRDNYYVRIYDNKFPIEKEIYDKGRKKIKYTYLVEGYDEKGNNKTLKFSTIYKIKPYTYLEVFYNKEKGSIDWIGRDRSEIPKNALEHLE</sequence>
<dbReference type="Gene3D" id="2.40.50.480">
    <property type="match status" value="1"/>
</dbReference>
<dbReference type="Pfam" id="PF06486">
    <property type="entry name" value="DUF1093"/>
    <property type="match status" value="1"/>
</dbReference>
<protein>
    <recommendedName>
        <fullName evidence="3">YxeA family protein</fullName>
    </recommendedName>
</protein>
<reference evidence="1 2" key="1">
    <citation type="submission" date="2016-10" db="EMBL/GenBank/DDBJ databases">
        <authorList>
            <person name="de Groot N.N."/>
        </authorList>
    </citation>
    <scope>NUCLEOTIDE SEQUENCE [LARGE SCALE GENOMIC DNA]</scope>
    <source>
        <strain evidence="1 2">M79</strain>
    </source>
</reference>
<dbReference type="AlphaFoldDB" id="A0A1I4IY88"/>
<proteinExistence type="predicted"/>
<dbReference type="NCBIfam" id="TIGR01655">
    <property type="entry name" value="yxeA_fam"/>
    <property type="match status" value="1"/>
</dbReference>
<evidence type="ECO:0000313" key="1">
    <source>
        <dbReference type="EMBL" id="SFL58821.1"/>
    </source>
</evidence>
<organism evidence="1 2">
    <name type="scientific">Lactococcus garvieae</name>
    <dbReference type="NCBI Taxonomy" id="1363"/>
    <lineage>
        <taxon>Bacteria</taxon>
        <taxon>Bacillati</taxon>
        <taxon>Bacillota</taxon>
        <taxon>Bacilli</taxon>
        <taxon>Lactobacillales</taxon>
        <taxon>Streptococcaceae</taxon>
        <taxon>Lactococcus</taxon>
    </lineage>
</organism>
<evidence type="ECO:0000313" key="2">
    <source>
        <dbReference type="Proteomes" id="UP000181969"/>
    </source>
</evidence>